<dbReference type="PANTHER" id="PTHR45974">
    <property type="entry name" value="RECEPTOR-LIKE PROTEIN 55"/>
    <property type="match status" value="1"/>
</dbReference>
<evidence type="ECO:0000256" key="2">
    <source>
        <dbReference type="ARBA" id="ARBA00022614"/>
    </source>
</evidence>
<protein>
    <recommendedName>
        <fullName evidence="9">Protein kinase domain-containing protein</fullName>
    </recommendedName>
</protein>
<dbReference type="InterPro" id="IPR000719">
    <property type="entry name" value="Prot_kinase_dom"/>
</dbReference>
<dbReference type="EMBL" id="JNBR01001471">
    <property type="protein sequence ID" value="OQR87025.1"/>
    <property type="molecule type" value="Genomic_DNA"/>
</dbReference>
<dbReference type="STRING" id="1202772.A0A1V9YMU2"/>
<dbReference type="GO" id="GO:0004672">
    <property type="term" value="F:protein kinase activity"/>
    <property type="evidence" value="ECO:0007669"/>
    <property type="project" value="InterPro"/>
</dbReference>
<gene>
    <name evidence="10" type="ORF">ACHHYP_09621</name>
</gene>
<reference evidence="10 11" key="1">
    <citation type="journal article" date="2014" name="Genome Biol. Evol.">
        <title>The secreted proteins of Achlya hypogyna and Thraustotheca clavata identify the ancestral oomycete secretome and reveal gene acquisitions by horizontal gene transfer.</title>
        <authorList>
            <person name="Misner I."/>
            <person name="Blouin N."/>
            <person name="Leonard G."/>
            <person name="Richards T.A."/>
            <person name="Lane C.E."/>
        </authorList>
    </citation>
    <scope>NUCLEOTIDE SEQUENCE [LARGE SCALE GENOMIC DNA]</scope>
    <source>
        <strain evidence="10 11">ATCC 48635</strain>
    </source>
</reference>
<evidence type="ECO:0000313" key="10">
    <source>
        <dbReference type="EMBL" id="OQR87025.1"/>
    </source>
</evidence>
<proteinExistence type="predicted"/>
<keyword evidence="11" id="KW-1185">Reference proteome</keyword>
<evidence type="ECO:0000256" key="4">
    <source>
        <dbReference type="ARBA" id="ARBA00022737"/>
    </source>
</evidence>
<organism evidence="10 11">
    <name type="scientific">Achlya hypogyna</name>
    <name type="common">Oomycete</name>
    <name type="synonym">Protoachlya hypogyna</name>
    <dbReference type="NCBI Taxonomy" id="1202772"/>
    <lineage>
        <taxon>Eukaryota</taxon>
        <taxon>Sar</taxon>
        <taxon>Stramenopiles</taxon>
        <taxon>Oomycota</taxon>
        <taxon>Saprolegniomycetes</taxon>
        <taxon>Saprolegniales</taxon>
        <taxon>Achlyaceae</taxon>
        <taxon>Achlya</taxon>
    </lineage>
</organism>
<evidence type="ECO:0000256" key="7">
    <source>
        <dbReference type="SAM" id="Phobius"/>
    </source>
</evidence>
<evidence type="ECO:0000256" key="1">
    <source>
        <dbReference type="ARBA" id="ARBA00004370"/>
    </source>
</evidence>
<comment type="caution">
    <text evidence="10">The sequence shown here is derived from an EMBL/GenBank/DDBJ whole genome shotgun (WGS) entry which is preliminary data.</text>
</comment>
<dbReference type="SUPFAM" id="SSF56112">
    <property type="entry name" value="Protein kinase-like (PK-like)"/>
    <property type="match status" value="1"/>
</dbReference>
<feature type="domain" description="Protein kinase" evidence="9">
    <location>
        <begin position="294"/>
        <end position="511"/>
    </location>
</feature>
<evidence type="ECO:0000256" key="3">
    <source>
        <dbReference type="ARBA" id="ARBA00022729"/>
    </source>
</evidence>
<dbReference type="GO" id="GO:0005524">
    <property type="term" value="F:ATP binding"/>
    <property type="evidence" value="ECO:0007669"/>
    <property type="project" value="InterPro"/>
</dbReference>
<dbReference type="Gene3D" id="3.80.10.10">
    <property type="entry name" value="Ribonuclease Inhibitor"/>
    <property type="match status" value="1"/>
</dbReference>
<keyword evidence="4" id="KW-0677">Repeat</keyword>
<keyword evidence="7" id="KW-0812">Transmembrane</keyword>
<accession>A0A1V9YMU2</accession>
<dbReference type="Proteomes" id="UP000243579">
    <property type="component" value="Unassembled WGS sequence"/>
</dbReference>
<dbReference type="OrthoDB" id="75710at2759"/>
<dbReference type="InterPro" id="IPR001611">
    <property type="entry name" value="Leu-rich_rpt"/>
</dbReference>
<comment type="subcellular location">
    <subcellularLocation>
        <location evidence="1">Membrane</location>
    </subcellularLocation>
</comment>
<evidence type="ECO:0000256" key="8">
    <source>
        <dbReference type="SAM" id="SignalP"/>
    </source>
</evidence>
<keyword evidence="3 8" id="KW-0732">Signal</keyword>
<dbReference type="PROSITE" id="PS51450">
    <property type="entry name" value="LRR"/>
    <property type="match status" value="1"/>
</dbReference>
<keyword evidence="2" id="KW-0433">Leucine-rich repeat</keyword>
<keyword evidence="7" id="KW-1133">Transmembrane helix</keyword>
<evidence type="ECO:0000256" key="5">
    <source>
        <dbReference type="ARBA" id="ARBA00023136"/>
    </source>
</evidence>
<name>A0A1V9YMU2_ACHHY</name>
<keyword evidence="6" id="KW-0325">Glycoprotein</keyword>
<dbReference type="AlphaFoldDB" id="A0A1V9YMU2"/>
<evidence type="ECO:0000259" key="9">
    <source>
        <dbReference type="PROSITE" id="PS50011"/>
    </source>
</evidence>
<dbReference type="Gene3D" id="1.10.510.10">
    <property type="entry name" value="Transferase(Phosphotransferase) domain 1"/>
    <property type="match status" value="1"/>
</dbReference>
<dbReference type="InterPro" id="IPR025875">
    <property type="entry name" value="Leu-rich_rpt_4"/>
</dbReference>
<dbReference type="InterPro" id="IPR032675">
    <property type="entry name" value="LRR_dom_sf"/>
</dbReference>
<feature type="signal peptide" evidence="8">
    <location>
        <begin position="1"/>
        <end position="19"/>
    </location>
</feature>
<dbReference type="Pfam" id="PF12799">
    <property type="entry name" value="LRR_4"/>
    <property type="match status" value="1"/>
</dbReference>
<evidence type="ECO:0000256" key="6">
    <source>
        <dbReference type="ARBA" id="ARBA00023180"/>
    </source>
</evidence>
<sequence>MIVWRRLLNIGALVSVVNAGATLLATCPEAKAGAACVISGNYTVVVPIIGATLNASGLRISDATSLPTDAFEVNLSNNKMGSLANLQHLTALRTLDLSNNHISSVSFARSFSNLTFLSLRNNFLTALVNPEFPPSLTSLDLSGNPITIFDVTQATYLQLSALSTLVLGSTALPLTGYCYGTRRFLNRTTVCVTDVVDNGASGVPEGTLLSKLLLILGGFCFLAVFYMYLLKRLFSGVRPRSGSAATCASSAYSGIEDEPTEYCVPLSMGNDMGVIGEPLLAPDVAAFKLDTCSIKKLRLQATVDGQIVYLGSHRHTKVSVKVAAPTHAHDTRAVAASVREVVALARLQHSAVVGLVGFVASPLLLDLTVVLEYTPHGSLARLLERAPPCAATKRRLAADVVNAIAYLHALVPPIVHNAVTPAHVLVTADGRAKLSGFIYSHAVGEAPAVVAEEAAPEVTAAVPATPASDIYLCGRLLETLGVGTPVVVARCLQLDPTQRPRAADLAALLEA</sequence>
<feature type="chain" id="PRO_5010712480" description="Protein kinase domain-containing protein" evidence="8">
    <location>
        <begin position="20"/>
        <end position="511"/>
    </location>
</feature>
<keyword evidence="5 7" id="KW-0472">Membrane</keyword>
<dbReference type="GO" id="GO:0016020">
    <property type="term" value="C:membrane"/>
    <property type="evidence" value="ECO:0007669"/>
    <property type="project" value="UniProtKB-SubCell"/>
</dbReference>
<dbReference type="Pfam" id="PF00560">
    <property type="entry name" value="LRR_1"/>
    <property type="match status" value="1"/>
</dbReference>
<dbReference type="PROSITE" id="PS50011">
    <property type="entry name" value="PROTEIN_KINASE_DOM"/>
    <property type="match status" value="1"/>
</dbReference>
<dbReference type="SUPFAM" id="SSF52075">
    <property type="entry name" value="Outer arm dynein light chain 1"/>
    <property type="match status" value="1"/>
</dbReference>
<evidence type="ECO:0000313" key="11">
    <source>
        <dbReference type="Proteomes" id="UP000243579"/>
    </source>
</evidence>
<feature type="transmembrane region" description="Helical" evidence="7">
    <location>
        <begin position="212"/>
        <end position="230"/>
    </location>
</feature>
<dbReference type="Pfam" id="PF00069">
    <property type="entry name" value="Pkinase"/>
    <property type="match status" value="1"/>
</dbReference>
<dbReference type="InterPro" id="IPR011009">
    <property type="entry name" value="Kinase-like_dom_sf"/>
</dbReference>